<evidence type="ECO:0000313" key="11">
    <source>
        <dbReference type="Proteomes" id="UP000027866"/>
    </source>
</evidence>
<dbReference type="EMBL" id="JMIX01000013">
    <property type="protein sequence ID" value="KEO89999.1"/>
    <property type="molecule type" value="Genomic_DNA"/>
</dbReference>
<dbReference type="InterPro" id="IPR044201">
    <property type="entry name" value="DVR-like"/>
</dbReference>
<comment type="pathway">
    <text evidence="1">Porphyrin-containing compound metabolism; chlorophyll biosynthesis.</text>
</comment>
<dbReference type="GO" id="GO:0033728">
    <property type="term" value="F:3,8-divinyl protochlorophyllide a 8-vinyl-reductase (NADPH) activity"/>
    <property type="evidence" value="ECO:0007669"/>
    <property type="project" value="UniProtKB-EC"/>
</dbReference>
<protein>
    <recommendedName>
        <fullName evidence="7">Divinyl chlorophyllide a 8-vinyl-reductase, chloroplastic</fullName>
        <ecNumber evidence="6">1.3.1.75</ecNumber>
    </recommendedName>
</protein>
<dbReference type="Pfam" id="PF13460">
    <property type="entry name" value="NAD_binding_10"/>
    <property type="match status" value="1"/>
</dbReference>
<dbReference type="Gene3D" id="3.40.50.720">
    <property type="entry name" value="NAD(P)-binding Rossmann-like Domain"/>
    <property type="match status" value="1"/>
</dbReference>
<keyword evidence="3" id="KW-0809">Transit peptide</keyword>
<dbReference type="AlphaFoldDB" id="A0A074M9A8"/>
<feature type="domain" description="NAD(P)-binding" evidence="9">
    <location>
        <begin position="13"/>
        <end position="205"/>
    </location>
</feature>
<dbReference type="PATRIC" id="fig|39960.10.peg.690"/>
<dbReference type="OrthoDB" id="7419852at2"/>
<dbReference type="Proteomes" id="UP000027866">
    <property type="component" value="Unassembled WGS sequence"/>
</dbReference>
<keyword evidence="2" id="KW-0521">NADP</keyword>
<proteinExistence type="predicted"/>
<evidence type="ECO:0000256" key="3">
    <source>
        <dbReference type="ARBA" id="ARBA00022946"/>
    </source>
</evidence>
<keyword evidence="11" id="KW-1185">Reference proteome</keyword>
<gene>
    <name evidence="10" type="ORF">EH32_03145</name>
</gene>
<dbReference type="RefSeq" id="WP_034906302.1">
    <property type="nucleotide sequence ID" value="NZ_CP017057.1"/>
</dbReference>
<dbReference type="EC" id="1.3.1.75" evidence="6"/>
<organism evidence="10 11">
    <name type="scientific">Erythrobacter litoralis</name>
    <dbReference type="NCBI Taxonomy" id="39960"/>
    <lineage>
        <taxon>Bacteria</taxon>
        <taxon>Pseudomonadati</taxon>
        <taxon>Pseudomonadota</taxon>
        <taxon>Alphaproteobacteria</taxon>
        <taxon>Sphingomonadales</taxon>
        <taxon>Erythrobacteraceae</taxon>
        <taxon>Erythrobacter/Porphyrobacter group</taxon>
        <taxon>Erythrobacter</taxon>
    </lineage>
</organism>
<accession>A0A074M9A8</accession>
<evidence type="ECO:0000256" key="5">
    <source>
        <dbReference type="ARBA" id="ARBA00023171"/>
    </source>
</evidence>
<keyword evidence="4" id="KW-0560">Oxidoreductase</keyword>
<dbReference type="KEGG" id="elq:Ga0102493_111607"/>
<dbReference type="InterPro" id="IPR016040">
    <property type="entry name" value="NAD(P)-bd_dom"/>
</dbReference>
<comment type="catalytic activity">
    <reaction evidence="8">
        <text>protochlorophyllide a + NADP(+) = 3,8-divinyl protochlorophyllide a + NADPH + H(+)</text>
        <dbReference type="Rhea" id="RHEA:48884"/>
        <dbReference type="ChEBI" id="CHEBI:15378"/>
        <dbReference type="ChEBI" id="CHEBI:57783"/>
        <dbReference type="ChEBI" id="CHEBI:58349"/>
        <dbReference type="ChEBI" id="CHEBI:58632"/>
        <dbReference type="ChEBI" id="CHEBI:83350"/>
        <dbReference type="EC" id="1.3.1.75"/>
    </reaction>
</comment>
<dbReference type="GO" id="GO:0015995">
    <property type="term" value="P:chlorophyll biosynthetic process"/>
    <property type="evidence" value="ECO:0007669"/>
    <property type="project" value="UniProtKB-UniPathway"/>
</dbReference>
<evidence type="ECO:0000256" key="6">
    <source>
        <dbReference type="ARBA" id="ARBA00024059"/>
    </source>
</evidence>
<evidence type="ECO:0000313" key="10">
    <source>
        <dbReference type="EMBL" id="KEO89999.1"/>
    </source>
</evidence>
<dbReference type="SUPFAM" id="SSF51735">
    <property type="entry name" value="NAD(P)-binding Rossmann-fold domains"/>
    <property type="match status" value="1"/>
</dbReference>
<evidence type="ECO:0000256" key="8">
    <source>
        <dbReference type="ARBA" id="ARBA00049498"/>
    </source>
</evidence>
<comment type="caution">
    <text evidence="10">The sequence shown here is derived from an EMBL/GenBank/DDBJ whole genome shotgun (WGS) entry which is preliminary data.</text>
</comment>
<evidence type="ECO:0000256" key="1">
    <source>
        <dbReference type="ARBA" id="ARBA00005173"/>
    </source>
</evidence>
<evidence type="ECO:0000256" key="2">
    <source>
        <dbReference type="ARBA" id="ARBA00022857"/>
    </source>
</evidence>
<sequence length="318" mass="33947">MEEHGGRRVLVAGASGTIGRAAARALKEAGHDVTCVLRDSASGRESAAALVGEGCAVHFADLTDSAALAAVFAEAEPQAVMSCIASRSGSPSDARRVDYAANLALLEAAEHAGADHFILLSAICVQRPKLAFQHEKLRFEARLTDSPLAHTIVRPTAFFKSLSGQVKRVREGKPFLIFGDGELTRCKPISDADLGRYLTLCVTDPAKRDAILPIGGPGPAISLRQQGTMLCELAGREPAFKSVPPGMFTLASRVLGLAAPFSEWFAEKSEYARIAHYYATESMLLLDPATGEYSAEATPEFGTDTLRTHYERLLSETG</sequence>
<evidence type="ECO:0000256" key="7">
    <source>
        <dbReference type="ARBA" id="ARBA00024089"/>
    </source>
</evidence>
<dbReference type="InterPro" id="IPR036291">
    <property type="entry name" value="NAD(P)-bd_dom_sf"/>
</dbReference>
<name>A0A074M9A8_9SPHN</name>
<evidence type="ECO:0000256" key="4">
    <source>
        <dbReference type="ARBA" id="ARBA00023002"/>
    </source>
</evidence>
<keyword evidence="5" id="KW-0149">Chlorophyll biosynthesis</keyword>
<dbReference type="PANTHER" id="PTHR47378:SF1">
    <property type="entry name" value="DIVINYL CHLOROPHYLLIDE A 8-VINYL-REDUCTASE, CHLOROPLASTIC"/>
    <property type="match status" value="1"/>
</dbReference>
<evidence type="ECO:0000259" key="9">
    <source>
        <dbReference type="Pfam" id="PF13460"/>
    </source>
</evidence>
<reference evidence="10 11" key="1">
    <citation type="submission" date="2014-04" db="EMBL/GenBank/DDBJ databases">
        <title>A comprehensive comparison of genomes of Erythrobacter spp. Strains.</title>
        <authorList>
            <person name="Zheng Q."/>
        </authorList>
    </citation>
    <scope>NUCLEOTIDE SEQUENCE [LARGE SCALE GENOMIC DNA]</scope>
    <source>
        <strain evidence="10 11">DSM 8509</strain>
    </source>
</reference>
<dbReference type="PANTHER" id="PTHR47378">
    <property type="entry name" value="DIVINYL CHLOROPHYLLIDE A 8-VINYL-REDUCTASE, CHLOROPLASTIC"/>
    <property type="match status" value="1"/>
</dbReference>
<dbReference type="UniPathway" id="UPA00668"/>